<keyword evidence="4 7" id="KW-1133">Transmembrane helix</keyword>
<comment type="subcellular location">
    <subcellularLocation>
        <location evidence="1">Cell membrane</location>
        <topology evidence="1">Multi-pass membrane protein</topology>
    </subcellularLocation>
</comment>
<feature type="transmembrane region" description="Helical" evidence="7">
    <location>
        <begin position="33"/>
        <end position="52"/>
    </location>
</feature>
<keyword evidence="3 7" id="KW-0812">Transmembrane</keyword>
<evidence type="ECO:0000256" key="4">
    <source>
        <dbReference type="ARBA" id="ARBA00022989"/>
    </source>
</evidence>
<feature type="transmembrane region" description="Helical" evidence="7">
    <location>
        <begin position="401"/>
        <end position="423"/>
    </location>
</feature>
<dbReference type="AlphaFoldDB" id="A0A1C4ZCU3"/>
<feature type="transmembrane region" description="Helical" evidence="7">
    <location>
        <begin position="429"/>
        <end position="447"/>
    </location>
</feature>
<evidence type="ECO:0000256" key="3">
    <source>
        <dbReference type="ARBA" id="ARBA00022692"/>
    </source>
</evidence>
<organism evidence="8 9">
    <name type="scientific">Micromonospora marina</name>
    <dbReference type="NCBI Taxonomy" id="307120"/>
    <lineage>
        <taxon>Bacteria</taxon>
        <taxon>Bacillati</taxon>
        <taxon>Actinomycetota</taxon>
        <taxon>Actinomycetes</taxon>
        <taxon>Micromonosporales</taxon>
        <taxon>Micromonosporaceae</taxon>
        <taxon>Micromonospora</taxon>
    </lineage>
</organism>
<evidence type="ECO:0000313" key="8">
    <source>
        <dbReference type="EMBL" id="SCF30787.1"/>
    </source>
</evidence>
<dbReference type="EMBL" id="FMCV01000016">
    <property type="protein sequence ID" value="SCF30787.1"/>
    <property type="molecule type" value="Genomic_DNA"/>
</dbReference>
<dbReference type="Pfam" id="PF01943">
    <property type="entry name" value="Polysacc_synt"/>
    <property type="match status" value="1"/>
</dbReference>
<dbReference type="PANTHER" id="PTHR30250">
    <property type="entry name" value="PST FAMILY PREDICTED COLANIC ACID TRANSPORTER"/>
    <property type="match status" value="1"/>
</dbReference>
<feature type="transmembrane region" description="Helical" evidence="7">
    <location>
        <begin position="253"/>
        <end position="270"/>
    </location>
</feature>
<feature type="transmembrane region" description="Helical" evidence="7">
    <location>
        <begin position="369"/>
        <end position="389"/>
    </location>
</feature>
<evidence type="ECO:0000256" key="7">
    <source>
        <dbReference type="SAM" id="Phobius"/>
    </source>
</evidence>
<evidence type="ECO:0000256" key="1">
    <source>
        <dbReference type="ARBA" id="ARBA00004651"/>
    </source>
</evidence>
<feature type="transmembrane region" description="Helical" evidence="7">
    <location>
        <begin position="64"/>
        <end position="89"/>
    </location>
</feature>
<dbReference type="InterPro" id="IPR050833">
    <property type="entry name" value="Poly_Biosynth_Transport"/>
</dbReference>
<dbReference type="InterPro" id="IPR002797">
    <property type="entry name" value="Polysacc_synth"/>
</dbReference>
<evidence type="ECO:0000256" key="6">
    <source>
        <dbReference type="SAM" id="MobiDB-lite"/>
    </source>
</evidence>
<protein>
    <submittedName>
        <fullName evidence="8">Membrane protein involved in the export of O-antigen and teichoic acid</fullName>
    </submittedName>
</protein>
<dbReference type="PANTHER" id="PTHR30250:SF26">
    <property type="entry name" value="PSMA PROTEIN"/>
    <property type="match status" value="1"/>
</dbReference>
<feature type="transmembrane region" description="Helical" evidence="7">
    <location>
        <begin position="110"/>
        <end position="130"/>
    </location>
</feature>
<evidence type="ECO:0000256" key="5">
    <source>
        <dbReference type="ARBA" id="ARBA00023136"/>
    </source>
</evidence>
<keyword evidence="5 7" id="KW-0472">Membrane</keyword>
<evidence type="ECO:0000256" key="2">
    <source>
        <dbReference type="ARBA" id="ARBA00022475"/>
    </source>
</evidence>
<name>A0A1C4ZCU3_9ACTN</name>
<gene>
    <name evidence="8" type="ORF">GA0070215_11649</name>
</gene>
<reference evidence="9" key="1">
    <citation type="submission" date="2016-06" db="EMBL/GenBank/DDBJ databases">
        <authorList>
            <person name="Varghese N."/>
        </authorList>
    </citation>
    <scope>NUCLEOTIDE SEQUENCE [LARGE SCALE GENOMIC DNA]</scope>
    <source>
        <strain evidence="9">DSM 45555</strain>
    </source>
</reference>
<feature type="compositionally biased region" description="Polar residues" evidence="6">
    <location>
        <begin position="1"/>
        <end position="15"/>
    </location>
</feature>
<accession>A0A1C4ZCU3</accession>
<feature type="region of interest" description="Disordered" evidence="6">
    <location>
        <begin position="1"/>
        <end position="26"/>
    </location>
</feature>
<sequence>MKSVSLTDDGSTSSAEGGPGAGTATRPSRLTSWIASALVGRVVSALVPLLLVPVVLSNIGVDLYGLWMAVVAVTGMAAFADLGLGNGLLTRLAPCYASGDTTQARRYVSSAYAMVSAIALTGCALLWLVSDAVPWRALFNVSQSAPLDDVRAISLVGLTAFLLNVPLSLIGRVQYAWQMGVRSNIWQAVGSAVSLPLTIGAVQAGLSAPWVVAAAVSGPVLGNVVNTCWAFARELRPLRPGLTALDPDAVRELLRIGGLFGVVTILMTLADNADNLIIAHTRGLADVTAYAVPAKLFTQLGMIVVLINQPFWPAHGTALALGRVTWVRRTARRMTLISVAVVLIPATALVACGERLFVAWLSAPYGDRWLLLGLAAWWLTMAAVSPVFMVQNAAGVIGPQLVGYVAYLVLSVIGKWCAARWLGIAAVPYVATICFLLTAAPAAIHGYRRTLARAARAGETREVRRVGVPS</sequence>
<proteinExistence type="predicted"/>
<keyword evidence="9" id="KW-1185">Reference proteome</keyword>
<dbReference type="GO" id="GO:0005886">
    <property type="term" value="C:plasma membrane"/>
    <property type="evidence" value="ECO:0007669"/>
    <property type="project" value="UniProtKB-SubCell"/>
</dbReference>
<keyword evidence="2" id="KW-1003">Cell membrane</keyword>
<feature type="transmembrane region" description="Helical" evidence="7">
    <location>
        <begin position="185"/>
        <end position="204"/>
    </location>
</feature>
<feature type="transmembrane region" description="Helical" evidence="7">
    <location>
        <begin position="210"/>
        <end position="232"/>
    </location>
</feature>
<evidence type="ECO:0000313" key="9">
    <source>
        <dbReference type="Proteomes" id="UP000198551"/>
    </source>
</evidence>
<dbReference type="Proteomes" id="UP000198551">
    <property type="component" value="Unassembled WGS sequence"/>
</dbReference>
<feature type="transmembrane region" description="Helical" evidence="7">
    <location>
        <begin position="150"/>
        <end position="173"/>
    </location>
</feature>
<feature type="transmembrane region" description="Helical" evidence="7">
    <location>
        <begin position="334"/>
        <end position="357"/>
    </location>
</feature>